<accession>A0A2T8KJ62</accession>
<evidence type="ECO:0000256" key="1">
    <source>
        <dbReference type="SAM" id="MobiDB-lite"/>
    </source>
</evidence>
<organism evidence="3">
    <name type="scientific">Panicum hallii</name>
    <dbReference type="NCBI Taxonomy" id="206008"/>
    <lineage>
        <taxon>Eukaryota</taxon>
        <taxon>Viridiplantae</taxon>
        <taxon>Streptophyta</taxon>
        <taxon>Embryophyta</taxon>
        <taxon>Tracheophyta</taxon>
        <taxon>Spermatophyta</taxon>
        <taxon>Magnoliopsida</taxon>
        <taxon>Liliopsida</taxon>
        <taxon>Poales</taxon>
        <taxon>Poaceae</taxon>
        <taxon>PACMAD clade</taxon>
        <taxon>Panicoideae</taxon>
        <taxon>Panicodae</taxon>
        <taxon>Paniceae</taxon>
        <taxon>Panicinae</taxon>
        <taxon>Panicum</taxon>
        <taxon>Panicum sect. Panicum</taxon>
    </lineage>
</organism>
<sequence>MARRRLFLAVLATCWFIASPPASVLQVDRLPAPTRTTTSPTSARGSADRSPHWLRSTRRARPSRTQCPRVRGDRSTHLRRGLPPLGDSSRRDVPRVHPRFPPHLRRRHGALLTAPHWLRSTLRARPFPDPCPRFRGDRSTHLRRGFPPRDSLRRDVPRCHPRYPPRLRHRCGTPPTAASSPLQAPSPQQLYPGARRHLPRRWHRASPSESRCLPTARHRRRPLSPHLPSASSRCRLHVSPLLRLRLVRGTPPSAWGRLHTVPLRLLPRLPVTARREAPCRLLRLHRLRPPPRPRRHRPFVRLQRLHRRHRRGTGGRRGARARGAQPFDRRR</sequence>
<proteinExistence type="predicted"/>
<name>A0A2T8KJ62_9POAL</name>
<keyword evidence="2" id="KW-0732">Signal</keyword>
<feature type="compositionally biased region" description="Basic residues" evidence="1">
    <location>
        <begin position="194"/>
        <end position="204"/>
    </location>
</feature>
<feature type="region of interest" description="Disordered" evidence="1">
    <location>
        <begin position="129"/>
        <end position="231"/>
    </location>
</feature>
<dbReference type="Gramene" id="PVH62220">
    <property type="protein sequence ID" value="PVH62220"/>
    <property type="gene ID" value="PAHAL_3G239900"/>
</dbReference>
<evidence type="ECO:0000313" key="3">
    <source>
        <dbReference type="EMBL" id="PVH62220.1"/>
    </source>
</evidence>
<feature type="region of interest" description="Disordered" evidence="1">
    <location>
        <begin position="32"/>
        <end position="102"/>
    </location>
</feature>
<gene>
    <name evidence="3" type="ORF">PAHAL_3G239900</name>
</gene>
<reference evidence="3" key="1">
    <citation type="submission" date="2018-04" db="EMBL/GenBank/DDBJ databases">
        <title>WGS assembly of Panicum hallii.</title>
        <authorList>
            <person name="Lovell J."/>
            <person name="Jenkins J."/>
            <person name="Lowry D."/>
            <person name="Mamidi S."/>
            <person name="Sreedasyam A."/>
            <person name="Weng X."/>
            <person name="Barry K."/>
            <person name="Bonette J."/>
            <person name="Campitelli B."/>
            <person name="Daum C."/>
            <person name="Gordon S."/>
            <person name="Gould B."/>
            <person name="Lipzen A."/>
            <person name="Macqueen A."/>
            <person name="Palacio-Mejia J."/>
            <person name="Plott C."/>
            <person name="Shakirov E."/>
            <person name="Shu S."/>
            <person name="Yoshinaga Y."/>
            <person name="Zane M."/>
            <person name="Rokhsar D."/>
            <person name="Grimwood J."/>
            <person name="Schmutz J."/>
            <person name="Juenger T."/>
        </authorList>
    </citation>
    <scope>NUCLEOTIDE SEQUENCE [LARGE SCALE GENOMIC DNA]</scope>
    <source>
        <strain evidence="3">FIL2</strain>
    </source>
</reference>
<dbReference type="AlphaFoldDB" id="A0A2T8KJ62"/>
<feature type="compositionally biased region" description="Basic residues" evidence="1">
    <location>
        <begin position="159"/>
        <end position="171"/>
    </location>
</feature>
<dbReference type="Proteomes" id="UP000243499">
    <property type="component" value="Chromosome 3"/>
</dbReference>
<feature type="region of interest" description="Disordered" evidence="1">
    <location>
        <begin position="306"/>
        <end position="331"/>
    </location>
</feature>
<feature type="compositionally biased region" description="Basic residues" evidence="1">
    <location>
        <begin position="306"/>
        <end position="320"/>
    </location>
</feature>
<protein>
    <submittedName>
        <fullName evidence="3">Uncharacterized protein</fullName>
    </submittedName>
</protein>
<feature type="signal peptide" evidence="2">
    <location>
        <begin position="1"/>
        <end position="22"/>
    </location>
</feature>
<evidence type="ECO:0000256" key="2">
    <source>
        <dbReference type="SAM" id="SignalP"/>
    </source>
</evidence>
<feature type="compositionally biased region" description="Polar residues" evidence="1">
    <location>
        <begin position="176"/>
        <end position="189"/>
    </location>
</feature>
<feature type="compositionally biased region" description="Low complexity" evidence="1">
    <location>
        <begin position="32"/>
        <end position="45"/>
    </location>
</feature>
<feature type="chain" id="PRO_5015750963" evidence="2">
    <location>
        <begin position="23"/>
        <end position="331"/>
    </location>
</feature>
<dbReference type="EMBL" id="CM008048">
    <property type="protein sequence ID" value="PVH62220.1"/>
    <property type="molecule type" value="Genomic_DNA"/>
</dbReference>